<dbReference type="Proteomes" id="UP000324897">
    <property type="component" value="Chromosome 1"/>
</dbReference>
<dbReference type="PANTHER" id="PTHR43176:SF3">
    <property type="entry name" value="3-HYDROXYISOBUTYRYL-COA HYDROLASE, MITOCHONDRIAL"/>
    <property type="match status" value="1"/>
</dbReference>
<dbReference type="CDD" id="cd11378">
    <property type="entry name" value="DUF296"/>
    <property type="match status" value="1"/>
</dbReference>
<dbReference type="PROSITE" id="PS51742">
    <property type="entry name" value="PPC"/>
    <property type="match status" value="1"/>
</dbReference>
<dbReference type="Pfam" id="PF03479">
    <property type="entry name" value="PCC"/>
    <property type="match status" value="1"/>
</dbReference>
<feature type="domain" description="PPC" evidence="8">
    <location>
        <begin position="182"/>
        <end position="321"/>
    </location>
</feature>
<dbReference type="FunFam" id="3.90.226.10:FF:000027">
    <property type="entry name" value="Probable 3-hydroxyisobutyryl-CoA hydrolase 2"/>
    <property type="match status" value="1"/>
</dbReference>
<reference evidence="9 10" key="1">
    <citation type="journal article" date="2019" name="Sci. Rep.">
        <title>A high-quality genome of Eragrostis curvula grass provides insights into Poaceae evolution and supports new strategies to enhance forage quality.</title>
        <authorList>
            <person name="Carballo J."/>
            <person name="Santos B.A.C.M."/>
            <person name="Zappacosta D."/>
            <person name="Garbus I."/>
            <person name="Selva J.P."/>
            <person name="Gallo C.A."/>
            <person name="Diaz A."/>
            <person name="Albertini E."/>
            <person name="Caccamo M."/>
            <person name="Echenique V."/>
        </authorList>
    </citation>
    <scope>NUCLEOTIDE SEQUENCE [LARGE SCALE GENOMIC DNA]</scope>
    <source>
        <strain evidence="10">cv. Victoria</strain>
        <tissue evidence="9">Leaf</tissue>
    </source>
</reference>
<feature type="region of interest" description="Disordered" evidence="7">
    <location>
        <begin position="1"/>
        <end position="103"/>
    </location>
</feature>
<evidence type="ECO:0000256" key="6">
    <source>
        <dbReference type="RuleBase" id="RU369070"/>
    </source>
</evidence>
<evidence type="ECO:0000256" key="3">
    <source>
        <dbReference type="ARBA" id="ARBA00011915"/>
    </source>
</evidence>
<dbReference type="AlphaFoldDB" id="A0A5J9V5U9"/>
<dbReference type="GO" id="GO:0006574">
    <property type="term" value="P:L-valine catabolic process"/>
    <property type="evidence" value="ECO:0007669"/>
    <property type="project" value="UniProtKB-UniRule"/>
</dbReference>
<dbReference type="InterPro" id="IPR029045">
    <property type="entry name" value="ClpP/crotonase-like_dom_sf"/>
</dbReference>
<accession>A0A5J9V5U9</accession>
<dbReference type="PANTHER" id="PTHR43176">
    <property type="entry name" value="3-HYDROXYISOBUTYRYL-COA HYDROLASE-RELATED"/>
    <property type="match status" value="1"/>
</dbReference>
<comment type="catalytic activity">
    <reaction evidence="1 6">
        <text>3-hydroxy-2-methylpropanoyl-CoA + H2O = 3-hydroxy-2-methylpropanoate + CoA + H(+)</text>
        <dbReference type="Rhea" id="RHEA:20888"/>
        <dbReference type="ChEBI" id="CHEBI:11805"/>
        <dbReference type="ChEBI" id="CHEBI:15377"/>
        <dbReference type="ChEBI" id="CHEBI:15378"/>
        <dbReference type="ChEBI" id="CHEBI:57287"/>
        <dbReference type="ChEBI" id="CHEBI:57340"/>
        <dbReference type="EC" id="3.1.2.4"/>
    </reaction>
</comment>
<keyword evidence="4 6" id="KW-0378">Hydrolase</keyword>
<evidence type="ECO:0000259" key="8">
    <source>
        <dbReference type="PROSITE" id="PS51742"/>
    </source>
</evidence>
<dbReference type="GO" id="GO:0005634">
    <property type="term" value="C:nucleus"/>
    <property type="evidence" value="ECO:0007669"/>
    <property type="project" value="UniProtKB-SubCell"/>
</dbReference>
<keyword evidence="10" id="KW-1185">Reference proteome</keyword>
<dbReference type="EC" id="3.1.2.4" evidence="3 6"/>
<evidence type="ECO:0000313" key="9">
    <source>
        <dbReference type="EMBL" id="TVU31582.1"/>
    </source>
</evidence>
<comment type="similarity">
    <text evidence="6">Belongs to the enoyl-CoA hydratase/isomerase family.</text>
</comment>
<dbReference type="InterPro" id="IPR005175">
    <property type="entry name" value="PPC_dom"/>
</dbReference>
<dbReference type="Gramene" id="TVU31582">
    <property type="protein sequence ID" value="TVU31582"/>
    <property type="gene ID" value="EJB05_23272"/>
</dbReference>
<dbReference type="InterPro" id="IPR032259">
    <property type="entry name" value="HIBYL-CoA-H"/>
</dbReference>
<comment type="caution">
    <text evidence="9">The sequence shown here is derived from an EMBL/GenBank/DDBJ whole genome shotgun (WGS) entry which is preliminary data.</text>
</comment>
<feature type="compositionally biased region" description="Low complexity" evidence="7">
    <location>
        <begin position="7"/>
        <end position="17"/>
    </location>
</feature>
<dbReference type="NCBIfam" id="NF004127">
    <property type="entry name" value="PRK05617.1"/>
    <property type="match status" value="1"/>
</dbReference>
<comment type="subcellular location">
    <subcellularLocation>
        <location evidence="2">Nucleus</location>
    </subcellularLocation>
</comment>
<feature type="compositionally biased region" description="Low complexity" evidence="7">
    <location>
        <begin position="365"/>
        <end position="377"/>
    </location>
</feature>
<dbReference type="Pfam" id="PF16113">
    <property type="entry name" value="ECH_2"/>
    <property type="match status" value="1"/>
</dbReference>
<proteinExistence type="inferred from homology"/>
<comment type="pathway">
    <text evidence="6">Amino-acid degradation; L-valine degradation.</text>
</comment>
<evidence type="ECO:0000256" key="1">
    <source>
        <dbReference type="ARBA" id="ARBA00001709"/>
    </source>
</evidence>
<dbReference type="SUPFAM" id="SSF117856">
    <property type="entry name" value="AF0104/ALDC/Ptd012-like"/>
    <property type="match status" value="1"/>
</dbReference>
<protein>
    <recommendedName>
        <fullName evidence="3 6">3-hydroxyisobutyryl-CoA hydrolase</fullName>
        <shortName evidence="6">HIB-CoA hydrolase</shortName>
        <shortName evidence="6">HIBYL-CoA-H</shortName>
        <ecNumber evidence="3 6">3.1.2.4</ecNumber>
    </recommendedName>
    <alternativeName>
        <fullName evidence="6">3-hydroxyisobutyryl-coenzyme A hydrolase</fullName>
    </alternativeName>
</protein>
<evidence type="ECO:0000313" key="10">
    <source>
        <dbReference type="Proteomes" id="UP000324897"/>
    </source>
</evidence>
<dbReference type="Gene3D" id="3.90.226.10">
    <property type="entry name" value="2-enoyl-CoA Hydratase, Chain A, domain 1"/>
    <property type="match status" value="1"/>
</dbReference>
<name>A0A5J9V5U9_9POAL</name>
<dbReference type="EMBL" id="RWGY01000011">
    <property type="protein sequence ID" value="TVU31582.1"/>
    <property type="molecule type" value="Genomic_DNA"/>
</dbReference>
<dbReference type="Gene3D" id="3.30.1330.80">
    <property type="entry name" value="Hypothetical protein, similar to alpha- acetolactate decarboxylase, domain 2"/>
    <property type="match status" value="1"/>
</dbReference>
<evidence type="ECO:0000256" key="5">
    <source>
        <dbReference type="ARBA" id="ARBA00023242"/>
    </source>
</evidence>
<comment type="function">
    <text evidence="6">Hydrolyzes 3-hydroxyisobutyryl-CoA (HIBYL-CoA), a saline catabolite. Has high activity toward isobutyryl-CoA. Could be an isobutyryl-CoA dehydrogenase that functions in valine catabolism.</text>
</comment>
<dbReference type="FunFam" id="3.30.1330.80:FF:000003">
    <property type="entry name" value="AT-hook motif nuclear-localized protein 1-like"/>
    <property type="match status" value="1"/>
</dbReference>
<dbReference type="InterPro" id="IPR045004">
    <property type="entry name" value="ECH_dom"/>
</dbReference>
<dbReference type="SUPFAM" id="SSF52096">
    <property type="entry name" value="ClpP/crotonase"/>
    <property type="match status" value="1"/>
</dbReference>
<dbReference type="OrthoDB" id="16820at2759"/>
<evidence type="ECO:0000256" key="7">
    <source>
        <dbReference type="SAM" id="MobiDB-lite"/>
    </source>
</evidence>
<keyword evidence="5" id="KW-0539">Nucleus</keyword>
<organism evidence="9 10">
    <name type="scientific">Eragrostis curvula</name>
    <name type="common">weeping love grass</name>
    <dbReference type="NCBI Taxonomy" id="38414"/>
    <lineage>
        <taxon>Eukaryota</taxon>
        <taxon>Viridiplantae</taxon>
        <taxon>Streptophyta</taxon>
        <taxon>Embryophyta</taxon>
        <taxon>Tracheophyta</taxon>
        <taxon>Spermatophyta</taxon>
        <taxon>Magnoliopsida</taxon>
        <taxon>Liliopsida</taxon>
        <taxon>Poales</taxon>
        <taxon>Poaceae</taxon>
        <taxon>PACMAD clade</taxon>
        <taxon>Chloridoideae</taxon>
        <taxon>Eragrostideae</taxon>
        <taxon>Eragrostidinae</taxon>
        <taxon>Eragrostis</taxon>
    </lineage>
</organism>
<gene>
    <name evidence="9" type="ORF">EJB05_23272</name>
</gene>
<dbReference type="GO" id="GO:0003860">
    <property type="term" value="F:3-hydroxyisobutyryl-CoA hydrolase activity"/>
    <property type="evidence" value="ECO:0007669"/>
    <property type="project" value="UniProtKB-UniRule"/>
</dbReference>
<feature type="compositionally biased region" description="Pro residues" evidence="7">
    <location>
        <begin position="18"/>
        <end position="44"/>
    </location>
</feature>
<evidence type="ECO:0000256" key="4">
    <source>
        <dbReference type="ARBA" id="ARBA00022801"/>
    </source>
</evidence>
<dbReference type="CDD" id="cd06558">
    <property type="entry name" value="crotonase-like"/>
    <property type="match status" value="1"/>
</dbReference>
<feature type="region of interest" description="Disordered" evidence="7">
    <location>
        <begin position="329"/>
        <end position="380"/>
    </location>
</feature>
<feature type="compositionally biased region" description="Low complexity" evidence="7">
    <location>
        <begin position="45"/>
        <end position="59"/>
    </location>
</feature>
<feature type="compositionally biased region" description="Polar residues" evidence="7">
    <location>
        <begin position="353"/>
        <end position="364"/>
    </location>
</feature>
<evidence type="ECO:0000256" key="2">
    <source>
        <dbReference type="ARBA" id="ARBA00004123"/>
    </source>
</evidence>
<feature type="compositionally biased region" description="Low complexity" evidence="7">
    <location>
        <begin position="335"/>
        <end position="352"/>
    </location>
</feature>
<sequence>METKDVAPLPATPAAGAVPPPASQPPPASMAPPPPPQHQQPPSPFAQQAAPGAPMPGGMRLSFDPMAGKAPGEQQQHHHPAPMLYAPPPPQGGAAPGGNVLGMGEMMRKKRGRPRKYAPDGSMALALAPISSAAAGGAPPPGQQQQHGFSISSPPSDPNAKRRGRPPGSGKKKQFEALGSWGIAFTPHILTVKAGEDVASKIMTFSQQGPRTVCILSANGAISNVTLRQPATSGGLVTYEGRFEIISLSGSFLLAEDGDTRSRTGGLSVALAGSDGRVLGGCVAGMLLAATPVQVVVASFIAEGKKSKPAEARKVEPMSAPPQMAAFVPAPVATSPPSEGTSSGSSDDSGSPINHTTMPYNHSGQHQPPHQHQHMPPTYVSGGWSLSAHQQNRHDSDMKMMVFLHDPVPSLPSSCSTWVFPCATRLWVRCPFSSSSSLPPGARGASPRDEAMAGGDSDQVLVEENGSTRTLILNRPRQLNALSSAMIMGLLRYFTAYARDDGVKLLIMKGNGRAFCAGGDVAAVVRAINNDSWKYGADFFRNEFLLNYIIATYSKPQVSILSGIVMGGGAGVSIHGRFRVATDNTVFAMPETALGLFPDIGASYFLSRLPGFYGEYVGLAGARLDGAEMLACGLATHFVNSNRLSMLEESLKKLDTSDPFAVCGTIDQFAQQPSLKENSSLNRLEIINRCFSKRTVEEIISALEQEAPNSADEWVAATIQSLKKASPTSLKISLKSIREGRTQTVGECLHREYRMVCHVMRGDFSRDFFEGCRAILIDKDRNPKWMPLRLEQVHDESVEKYFSKVDDPQWEDLNLPARHSHGRLLVPKLW</sequence>
<feature type="region of interest" description="Disordered" evidence="7">
    <location>
        <begin position="435"/>
        <end position="455"/>
    </location>
</feature>
<feature type="compositionally biased region" description="Low complexity" evidence="7">
    <location>
        <begin position="132"/>
        <end position="148"/>
    </location>
</feature>
<feature type="region of interest" description="Disordered" evidence="7">
    <location>
        <begin position="132"/>
        <end position="174"/>
    </location>
</feature>